<dbReference type="KEGG" id="cfem:HCR03_09760"/>
<dbReference type="InterPro" id="IPR001279">
    <property type="entry name" value="Metallo-B-lactamas"/>
</dbReference>
<dbReference type="EMBL" id="CP060286">
    <property type="protein sequence ID" value="QNK39082.1"/>
    <property type="molecule type" value="Genomic_DNA"/>
</dbReference>
<dbReference type="Gene3D" id="3.60.15.10">
    <property type="entry name" value="Ribonuclease Z/Hydroxyacylglutathione hydrolase-like"/>
    <property type="match status" value="1"/>
</dbReference>
<gene>
    <name evidence="2" type="ORF">HCR03_09760</name>
</gene>
<feature type="domain" description="Metallo-beta-lactamase" evidence="1">
    <location>
        <begin position="65"/>
        <end position="228"/>
    </location>
</feature>
<protein>
    <recommendedName>
        <fullName evidence="1">Metallo-beta-lactamase domain-containing protein</fullName>
    </recommendedName>
</protein>
<dbReference type="Pfam" id="PF12706">
    <property type="entry name" value="Lactamase_B_2"/>
    <property type="match status" value="1"/>
</dbReference>
<evidence type="ECO:0000313" key="3">
    <source>
        <dbReference type="Proteomes" id="UP000515909"/>
    </source>
</evidence>
<reference evidence="2 3" key="1">
    <citation type="submission" date="2020-08" db="EMBL/GenBank/DDBJ databases">
        <title>The isolate Caproiciproducens sp. 7D4C2 produces n-caproate at mildly acidic conditions from hexoses: genome and rBOX comparison with related strains and chain-elongating bacteria.</title>
        <authorList>
            <person name="Esquivel-Elizondo S."/>
            <person name="Bagci C."/>
            <person name="Temovska M."/>
            <person name="Jeon B.S."/>
            <person name="Bessarab I."/>
            <person name="Williams R.B.H."/>
            <person name="Huson D.H."/>
            <person name="Angenent L.T."/>
        </authorList>
    </citation>
    <scope>NUCLEOTIDE SEQUENCE [LARGE SCALE GENOMIC DNA]</scope>
    <source>
        <strain evidence="2 3">7D4C2</strain>
    </source>
</reference>
<evidence type="ECO:0000313" key="2">
    <source>
        <dbReference type="EMBL" id="QNK39082.1"/>
    </source>
</evidence>
<organism evidence="2 3">
    <name type="scientific">Caproicibacter fermentans</name>
    <dbReference type="NCBI Taxonomy" id="2576756"/>
    <lineage>
        <taxon>Bacteria</taxon>
        <taxon>Bacillati</taxon>
        <taxon>Bacillota</taxon>
        <taxon>Clostridia</taxon>
        <taxon>Eubacteriales</taxon>
        <taxon>Acutalibacteraceae</taxon>
        <taxon>Caproicibacter</taxon>
    </lineage>
</organism>
<dbReference type="RefSeq" id="WP_187034117.1">
    <property type="nucleotide sequence ID" value="NZ_CP060286.1"/>
</dbReference>
<dbReference type="Proteomes" id="UP000515909">
    <property type="component" value="Chromosome"/>
</dbReference>
<dbReference type="PANTHER" id="PTHR42663">
    <property type="entry name" value="HYDROLASE C777.06C-RELATED-RELATED"/>
    <property type="match status" value="1"/>
</dbReference>
<dbReference type="InterPro" id="IPR036866">
    <property type="entry name" value="RibonucZ/Hydroxyglut_hydro"/>
</dbReference>
<dbReference type="SUPFAM" id="SSF56281">
    <property type="entry name" value="Metallo-hydrolase/oxidoreductase"/>
    <property type="match status" value="1"/>
</dbReference>
<dbReference type="PANTHER" id="PTHR42663:SF6">
    <property type="entry name" value="HYDROLASE C777.06C-RELATED"/>
    <property type="match status" value="1"/>
</dbReference>
<evidence type="ECO:0000259" key="1">
    <source>
        <dbReference type="Pfam" id="PF12706"/>
    </source>
</evidence>
<proteinExistence type="predicted"/>
<dbReference type="AlphaFoldDB" id="A0A7G8T641"/>
<sequence length="272" mass="31320">MKIKFLGTAAAEGWPALFCECENCRRAREKRGKNIRTRSSCLIDEKYMVDFPPDTYWHELNEDFELSRVEHIIVTHSHDDHFYPEDIMMRKEPYAHINRDQPLYVYGSDSVKAKFMRVNVEEDKKNRIVFKEVEAFHTFCAGEAKVTPLLADHIPDEKCFLYLIDIGGKVLLYGHDTGIFPEKTWEFLKGRRIDAAILDCTDGPGPCMRYHMGFPACLKVKDRLLKERCIGGGTVLIISHFSHNGGFLHDELKAMSLPHGFITAYDGMEIQI</sequence>
<accession>A0A7G8T641</accession>
<name>A0A7G8T641_9FIRM</name>